<feature type="compositionally biased region" description="Basic and acidic residues" evidence="1">
    <location>
        <begin position="436"/>
        <end position="457"/>
    </location>
</feature>
<keyword evidence="2" id="KW-0418">Kinase</keyword>
<dbReference type="GO" id="GO:0016301">
    <property type="term" value="F:kinase activity"/>
    <property type="evidence" value="ECO:0007669"/>
    <property type="project" value="UniProtKB-KW"/>
</dbReference>
<feature type="compositionally biased region" description="Basic residues" evidence="1">
    <location>
        <begin position="481"/>
        <end position="490"/>
    </location>
</feature>
<feature type="compositionally biased region" description="Basic residues" evidence="1">
    <location>
        <begin position="424"/>
        <end position="435"/>
    </location>
</feature>
<feature type="compositionally biased region" description="Basic and acidic residues" evidence="1">
    <location>
        <begin position="183"/>
        <end position="196"/>
    </location>
</feature>
<dbReference type="HOGENOM" id="CLU_556886_0_0_1"/>
<reference evidence="2" key="1">
    <citation type="journal article" date="2014" name="PLoS Genet.">
        <title>Signature Gene Expression Reveals Novel Clues to the Molecular Mechanisms of Dimorphic Transition in Penicillium marneffei.</title>
        <authorList>
            <person name="Yang E."/>
            <person name="Wang G."/>
            <person name="Cai J."/>
            <person name="Woo P.C."/>
            <person name="Lau S.K."/>
            <person name="Yuen K.-Y."/>
            <person name="Chow W.-N."/>
            <person name="Lin X."/>
        </authorList>
    </citation>
    <scope>NUCLEOTIDE SEQUENCE [LARGE SCALE GENOMIC DNA]</scope>
    <source>
        <strain evidence="2">PM1</strain>
    </source>
</reference>
<protein>
    <submittedName>
        <fullName evidence="2">Putative serine/threonine-protein kinase nek2</fullName>
    </submittedName>
</protein>
<gene>
    <name evidence="2" type="ORF">GQ26_0053050</name>
</gene>
<dbReference type="AlphaFoldDB" id="A0A093Y256"/>
<proteinExistence type="predicted"/>
<name>A0A093Y256_TALMA</name>
<sequence>MTEYWKGDFCTKSVGFSHALDCPSSYVTPAALTIRSSPALHASRAHIAPILSVPPPSPEPIFLHINGIILVQNEAGKWRIESSIYIKLRCSAAIFRNTTEFINYLAGKFRAVKELMDRSNATGTTVEVIESFLTETVKGRKRNVIYLAFKYQDPDLIAEDLSDTEASMDNNERGSALQKARPRARDKSILRRDTTERLPSAFHFSDDGGDAAGIQDCNDSDTGTDSDTSLESVGILFRNTLSNQPKKKRKDDTIQSISKTTKTATRNRGNKFPLRDLVGTLSVSRDIRAQTADIALSNASSNRMLPPAKKITSIWRTTGVRSSTPLATGPPVRCSFFRPPSWAPIRPEVYRGTSDTANSYQTPYISGTVIDLDDSDETTSDAYEGTTARECSSNNQSTATLIIQSHNLRSETSSTAATIDHPNTTKKSRKVTRKHRMEDNHDRASRPSRVQRKETNSSRRRLSTSSLNDDDFNDPPARNTRYSKKGNRRV</sequence>
<organism evidence="2">
    <name type="scientific">Talaromyces marneffei PM1</name>
    <dbReference type="NCBI Taxonomy" id="1077442"/>
    <lineage>
        <taxon>Eukaryota</taxon>
        <taxon>Fungi</taxon>
        <taxon>Dikarya</taxon>
        <taxon>Ascomycota</taxon>
        <taxon>Pezizomycotina</taxon>
        <taxon>Eurotiomycetes</taxon>
        <taxon>Eurotiomycetidae</taxon>
        <taxon>Eurotiales</taxon>
        <taxon>Trichocomaceae</taxon>
        <taxon>Talaromyces</taxon>
        <taxon>Talaromyces sect. Talaromyces</taxon>
    </lineage>
</organism>
<evidence type="ECO:0000256" key="1">
    <source>
        <dbReference type="SAM" id="MobiDB-lite"/>
    </source>
</evidence>
<keyword evidence="2" id="KW-0808">Transferase</keyword>
<comment type="caution">
    <text evidence="2">The sequence shown here is derived from an EMBL/GenBank/DDBJ whole genome shotgun (WGS) entry which is preliminary data.</text>
</comment>
<feature type="region of interest" description="Disordered" evidence="1">
    <location>
        <begin position="371"/>
        <end position="490"/>
    </location>
</feature>
<feature type="compositionally biased region" description="Polar residues" evidence="1">
    <location>
        <begin position="389"/>
        <end position="417"/>
    </location>
</feature>
<feature type="region of interest" description="Disordered" evidence="1">
    <location>
        <begin position="167"/>
        <end position="270"/>
    </location>
</feature>
<accession>A0A093Y256</accession>
<dbReference type="EMBL" id="JPOX01000005">
    <property type="protein sequence ID" value="KFX51548.1"/>
    <property type="molecule type" value="Genomic_DNA"/>
</dbReference>
<feature type="compositionally biased region" description="Polar residues" evidence="1">
    <location>
        <begin position="254"/>
        <end position="267"/>
    </location>
</feature>
<evidence type="ECO:0000313" key="2">
    <source>
        <dbReference type="EMBL" id="KFX51548.1"/>
    </source>
</evidence>